<dbReference type="RefSeq" id="WP_338600095.1">
    <property type="nucleotide sequence ID" value="NZ_AP028679.1"/>
</dbReference>
<accession>A0AAU9F3Y7</accession>
<feature type="signal peptide" evidence="2">
    <location>
        <begin position="1"/>
        <end position="23"/>
    </location>
</feature>
<dbReference type="EMBL" id="AP028679">
    <property type="protein sequence ID" value="BEQ15552.1"/>
    <property type="molecule type" value="Genomic_DNA"/>
</dbReference>
<dbReference type="Gene3D" id="1.20.850.10">
    <property type="entry name" value="Hydroxylamine Oxidoreductase, Chain A, domain 2"/>
    <property type="match status" value="1"/>
</dbReference>
<evidence type="ECO:0000259" key="3">
    <source>
        <dbReference type="Pfam" id="PF14522"/>
    </source>
</evidence>
<dbReference type="Proteomes" id="UP001366166">
    <property type="component" value="Chromosome"/>
</dbReference>
<dbReference type="Pfam" id="PF13447">
    <property type="entry name" value="Multi-haem_cyto"/>
    <property type="match status" value="1"/>
</dbReference>
<dbReference type="Gene3D" id="1.10.780.10">
    <property type="entry name" value="Hydroxylamine Oxidoreductase, Chain A, domain 1"/>
    <property type="match status" value="1"/>
</dbReference>
<dbReference type="InterPro" id="IPR051829">
    <property type="entry name" value="Multiheme_Cytochr_ET"/>
</dbReference>
<evidence type="ECO:0000256" key="2">
    <source>
        <dbReference type="SAM" id="SignalP"/>
    </source>
</evidence>
<evidence type="ECO:0000313" key="4">
    <source>
        <dbReference type="EMBL" id="BEQ15552.1"/>
    </source>
</evidence>
<protein>
    <recommendedName>
        <fullName evidence="3">Cytochrome c7-like domain-containing protein</fullName>
    </recommendedName>
</protein>
<sequence>MPLLRTLTCVLALVAALALPALAAPQAPLSEATQACLDCHNDATPGIVADWRRGRMSQKTPAQALQEPEAARRVSAKKVPADLMLVAVGCAECHTGDAKAHADSFDHGGYQVHPVVTPADCARCHPQEREQYSHNLMAHARGNLINNPIYMDLALQVNGVPKVEGGKAVLTPPSALAEAESCLYCHGTEIKVEGKLTRDTGDFGEMEFPKLSGWPNRGVGRKNPDGTLGSCSACHTRHQFAIEMARSPYTCSECHKGPDVPVYKVYQVSKHGNIYYAMHKQWDMAKVPWTPGKDFTAPTCAACHVSLLSDAGGNVIAQRTHQMTDRLWVRLLGLIYAHPQPKSPETWKITNANGRTLATTLTGQPAAKFLIDAHEQKARQERMAKVCGACHAQGWVQGQFARLDQTVKDSDAMVLAATRLMMEAWQKGLAQGPPKASPFDEYVEMLWTRQWLFYANSTRFASAMMGADMGVFDNGRWDMNKTVRHLEDWIKVHQKP</sequence>
<dbReference type="SUPFAM" id="SSF48695">
    <property type="entry name" value="Multiheme cytochromes"/>
    <property type="match status" value="1"/>
</dbReference>
<organism evidence="4 5">
    <name type="scientific">Desulfoferula mesophila</name>
    <dbReference type="NCBI Taxonomy" id="3058419"/>
    <lineage>
        <taxon>Bacteria</taxon>
        <taxon>Pseudomonadati</taxon>
        <taxon>Thermodesulfobacteriota</taxon>
        <taxon>Desulfarculia</taxon>
        <taxon>Desulfarculales</taxon>
        <taxon>Desulfarculaceae</taxon>
        <taxon>Desulfoferula</taxon>
    </lineage>
</organism>
<name>A0AAU9F3Y7_9BACT</name>
<evidence type="ECO:0000313" key="5">
    <source>
        <dbReference type="Proteomes" id="UP001366166"/>
    </source>
</evidence>
<evidence type="ECO:0000256" key="1">
    <source>
        <dbReference type="ARBA" id="ARBA00022729"/>
    </source>
</evidence>
<dbReference type="KEGG" id="dmp:FAK_26180"/>
<feature type="domain" description="Cytochrome c7-like" evidence="3">
    <location>
        <begin position="32"/>
        <end position="125"/>
    </location>
</feature>
<feature type="chain" id="PRO_5043773367" description="Cytochrome c7-like domain-containing protein" evidence="2">
    <location>
        <begin position="24"/>
        <end position="496"/>
    </location>
</feature>
<gene>
    <name evidence="4" type="ORF">FAK_26180</name>
</gene>
<dbReference type="InterPro" id="IPR029467">
    <property type="entry name" value="Cyt_c7-like"/>
</dbReference>
<dbReference type="PANTHER" id="PTHR35038:SF8">
    <property type="entry name" value="C-TYPE POLYHEME CYTOCHROME OMCC"/>
    <property type="match status" value="1"/>
</dbReference>
<keyword evidence="1 2" id="KW-0732">Signal</keyword>
<reference evidence="5" key="1">
    <citation type="journal article" date="2023" name="Arch. Microbiol.">
        <title>Desulfoferula mesophilus gen. nov. sp. nov., a mesophilic sulfate-reducing bacterium isolated from a brackish lake sediment.</title>
        <authorList>
            <person name="Watanabe T."/>
            <person name="Yabe T."/>
            <person name="Tsuji J.M."/>
            <person name="Fukui M."/>
        </authorList>
    </citation>
    <scope>NUCLEOTIDE SEQUENCE [LARGE SCALE GENOMIC DNA]</scope>
    <source>
        <strain evidence="5">12FAK</strain>
    </source>
</reference>
<dbReference type="InterPro" id="IPR036280">
    <property type="entry name" value="Multihaem_cyt_sf"/>
</dbReference>
<dbReference type="Pfam" id="PF14522">
    <property type="entry name" value="Cytochrome_C7"/>
    <property type="match status" value="1"/>
</dbReference>
<keyword evidence="5" id="KW-1185">Reference proteome</keyword>
<dbReference type="PANTHER" id="PTHR35038">
    <property type="entry name" value="DISSIMILATORY SULFITE REDUCTASE SIRA"/>
    <property type="match status" value="1"/>
</dbReference>
<dbReference type="AlphaFoldDB" id="A0AAU9F3Y7"/>
<proteinExistence type="predicted"/>